<dbReference type="InterPro" id="IPR014048">
    <property type="entry name" value="MethylDNA_cys_MeTrfase_DNA-bd"/>
</dbReference>
<dbReference type="Gene3D" id="1.10.10.10">
    <property type="entry name" value="Winged helix-like DNA-binding domain superfamily/Winged helix DNA-binding domain"/>
    <property type="match status" value="1"/>
</dbReference>
<keyword evidence="12" id="KW-1185">Reference proteome</keyword>
<evidence type="ECO:0000256" key="3">
    <source>
        <dbReference type="ARBA" id="ARBA00022679"/>
    </source>
</evidence>
<accession>A0ABR7Z1Z0</accession>
<reference evidence="11 12" key="1">
    <citation type="journal article" date="2020" name="Insects">
        <title>Bacteria Belonging to Pseudomonas typographi sp. nov. from the Bark Beetle Ips typographus Have Genomic Potential to Aid in the Host Ecology.</title>
        <authorList>
            <person name="Peral-Aranega E."/>
            <person name="Saati-Santamaria Z."/>
            <person name="Kolarik M."/>
            <person name="Rivas R."/>
            <person name="Garcia-Fraile P."/>
        </authorList>
    </citation>
    <scope>NUCLEOTIDE SEQUENCE [LARGE SCALE GENOMIC DNA]</scope>
    <source>
        <strain evidence="11 12">CA3A</strain>
    </source>
</reference>
<sequence length="301" mass="32318">MPPPTRRAQHARLVVEACRQIDRAEAPPRLDALAERAGLSPAHFHRLFKAHTGLTPKAYADAARARRARDGLADPSRSVTAAAYDAGFNAHSRFYASSQPRLGMPPKQFRQGGAGVHIRFALAACSLGTILVAESDKGICAILLGDEPERLLEQLQDSFPRAELIGADPGFEQRVAQVVGFVEAPRLGLALPLDIRGTAFQERVWQALRDIPPGETASYTQVAERIGQPGAVRAVAQACGANRLAVAVPCHRVVRHDGALAGYRWGVERKRALLGKENAVQPEPVSSAQPSNADASNSSRV</sequence>
<keyword evidence="4" id="KW-0227">DNA damage</keyword>
<keyword evidence="6" id="KW-0804">Transcription</keyword>
<evidence type="ECO:0000259" key="10">
    <source>
        <dbReference type="PROSITE" id="PS01124"/>
    </source>
</evidence>
<name>A0ABR7Z1Z0_9PSED</name>
<comment type="caution">
    <text evidence="11">The sequence shown here is derived from an EMBL/GenBank/DDBJ whole genome shotgun (WGS) entry which is preliminary data.</text>
</comment>
<dbReference type="InterPro" id="IPR018060">
    <property type="entry name" value="HTH_AraC"/>
</dbReference>
<keyword evidence="3" id="KW-0808">Transferase</keyword>
<dbReference type="NCBIfam" id="NF011964">
    <property type="entry name" value="PRK15435.1"/>
    <property type="match status" value="1"/>
</dbReference>
<evidence type="ECO:0000256" key="7">
    <source>
        <dbReference type="ARBA" id="ARBA00023204"/>
    </source>
</evidence>
<comment type="catalytic activity">
    <reaction evidence="8">
        <text>a 6-O-methyl-2'-deoxyguanosine in DNA + L-cysteinyl-[protein] = S-methyl-L-cysteinyl-[protein] + a 2'-deoxyguanosine in DNA</text>
        <dbReference type="Rhea" id="RHEA:24000"/>
        <dbReference type="Rhea" id="RHEA-COMP:10131"/>
        <dbReference type="Rhea" id="RHEA-COMP:10132"/>
        <dbReference type="Rhea" id="RHEA-COMP:11367"/>
        <dbReference type="Rhea" id="RHEA-COMP:11368"/>
        <dbReference type="ChEBI" id="CHEBI:29950"/>
        <dbReference type="ChEBI" id="CHEBI:82612"/>
        <dbReference type="ChEBI" id="CHEBI:85445"/>
        <dbReference type="ChEBI" id="CHEBI:85448"/>
        <dbReference type="EC" id="2.1.1.63"/>
    </reaction>
</comment>
<dbReference type="GO" id="GO:0003677">
    <property type="term" value="F:DNA binding"/>
    <property type="evidence" value="ECO:0007669"/>
    <property type="project" value="UniProtKB-KW"/>
</dbReference>
<dbReference type="InterPro" id="IPR036388">
    <property type="entry name" value="WH-like_DNA-bd_sf"/>
</dbReference>
<proteinExistence type="predicted"/>
<dbReference type="InterPro" id="IPR036631">
    <property type="entry name" value="MGMT_N_sf"/>
</dbReference>
<dbReference type="PROSITE" id="PS00374">
    <property type="entry name" value="MGMT"/>
    <property type="match status" value="1"/>
</dbReference>
<dbReference type="CDD" id="cd06445">
    <property type="entry name" value="ATase"/>
    <property type="match status" value="1"/>
</dbReference>
<dbReference type="SUPFAM" id="SSF46689">
    <property type="entry name" value="Homeodomain-like"/>
    <property type="match status" value="2"/>
</dbReference>
<dbReference type="Gene3D" id="1.10.10.60">
    <property type="entry name" value="Homeodomain-like"/>
    <property type="match status" value="2"/>
</dbReference>
<evidence type="ECO:0000313" key="11">
    <source>
        <dbReference type="EMBL" id="MBD1599495.1"/>
    </source>
</evidence>
<dbReference type="Pfam" id="PF12833">
    <property type="entry name" value="HTH_18"/>
    <property type="match status" value="1"/>
</dbReference>
<evidence type="ECO:0000256" key="9">
    <source>
        <dbReference type="SAM" id="MobiDB-lite"/>
    </source>
</evidence>
<dbReference type="NCBIfam" id="TIGR00589">
    <property type="entry name" value="ogt"/>
    <property type="match status" value="1"/>
</dbReference>
<dbReference type="Pfam" id="PF02870">
    <property type="entry name" value="Methyltransf_1N"/>
    <property type="match status" value="1"/>
</dbReference>
<dbReference type="SUPFAM" id="SSF53155">
    <property type="entry name" value="Methylated DNA-protein cysteine methyltransferase domain"/>
    <property type="match status" value="1"/>
</dbReference>
<dbReference type="SUPFAM" id="SSF46767">
    <property type="entry name" value="Methylated DNA-protein cysteine methyltransferase, C-terminal domain"/>
    <property type="match status" value="1"/>
</dbReference>
<dbReference type="PROSITE" id="PS01124">
    <property type="entry name" value="HTH_ARAC_FAMILY_2"/>
    <property type="match status" value="1"/>
</dbReference>
<keyword evidence="5" id="KW-0805">Transcription regulation</keyword>
<dbReference type="InterPro" id="IPR001497">
    <property type="entry name" value="MethylDNA_cys_MeTrfase_AS"/>
</dbReference>
<feature type="compositionally biased region" description="Polar residues" evidence="9">
    <location>
        <begin position="284"/>
        <end position="301"/>
    </location>
</feature>
<feature type="region of interest" description="Disordered" evidence="9">
    <location>
        <begin position="276"/>
        <end position="301"/>
    </location>
</feature>
<keyword evidence="7" id="KW-0234">DNA repair</keyword>
<keyword evidence="2 11" id="KW-0489">Methyltransferase</keyword>
<dbReference type="PANTHER" id="PTHR10815">
    <property type="entry name" value="METHYLATED-DNA--PROTEIN-CYSTEINE METHYLTRANSFERASE"/>
    <property type="match status" value="1"/>
</dbReference>
<protein>
    <submittedName>
        <fullName evidence="11">Bifunctional DNA-binding transcriptional regulator/O6-methylguanine-DNA methyltransferase Ada</fullName>
    </submittedName>
</protein>
<dbReference type="PANTHER" id="PTHR10815:SF14">
    <property type="entry name" value="BIFUNCTIONAL TRANSCRIPTIONAL ACTIVATOR_DNA REPAIR ENZYME ADA"/>
    <property type="match status" value="1"/>
</dbReference>
<evidence type="ECO:0000313" key="12">
    <source>
        <dbReference type="Proteomes" id="UP000805841"/>
    </source>
</evidence>
<comment type="catalytic activity">
    <reaction evidence="1">
        <text>a 4-O-methyl-thymidine in DNA + L-cysteinyl-[protein] = a thymidine in DNA + S-methyl-L-cysteinyl-[protein]</text>
        <dbReference type="Rhea" id="RHEA:53428"/>
        <dbReference type="Rhea" id="RHEA-COMP:10131"/>
        <dbReference type="Rhea" id="RHEA-COMP:10132"/>
        <dbReference type="Rhea" id="RHEA-COMP:13555"/>
        <dbReference type="Rhea" id="RHEA-COMP:13556"/>
        <dbReference type="ChEBI" id="CHEBI:29950"/>
        <dbReference type="ChEBI" id="CHEBI:82612"/>
        <dbReference type="ChEBI" id="CHEBI:137386"/>
        <dbReference type="ChEBI" id="CHEBI:137387"/>
        <dbReference type="EC" id="2.1.1.63"/>
    </reaction>
</comment>
<evidence type="ECO:0000256" key="4">
    <source>
        <dbReference type="ARBA" id="ARBA00022763"/>
    </source>
</evidence>
<evidence type="ECO:0000256" key="8">
    <source>
        <dbReference type="ARBA" id="ARBA00049348"/>
    </source>
</evidence>
<evidence type="ECO:0000256" key="2">
    <source>
        <dbReference type="ARBA" id="ARBA00022603"/>
    </source>
</evidence>
<dbReference type="EMBL" id="JAAOCA010000014">
    <property type="protein sequence ID" value="MBD1599495.1"/>
    <property type="molecule type" value="Genomic_DNA"/>
</dbReference>
<dbReference type="GO" id="GO:0032259">
    <property type="term" value="P:methylation"/>
    <property type="evidence" value="ECO:0007669"/>
    <property type="project" value="UniProtKB-KW"/>
</dbReference>
<dbReference type="GO" id="GO:0008168">
    <property type="term" value="F:methyltransferase activity"/>
    <property type="evidence" value="ECO:0007669"/>
    <property type="project" value="UniProtKB-KW"/>
</dbReference>
<dbReference type="SMART" id="SM00342">
    <property type="entry name" value="HTH_ARAC"/>
    <property type="match status" value="1"/>
</dbReference>
<evidence type="ECO:0000256" key="5">
    <source>
        <dbReference type="ARBA" id="ARBA00023015"/>
    </source>
</evidence>
<dbReference type="InterPro" id="IPR036217">
    <property type="entry name" value="MethylDNA_cys_MeTrfase_DNAb"/>
</dbReference>
<dbReference type="Proteomes" id="UP000805841">
    <property type="component" value="Unassembled WGS sequence"/>
</dbReference>
<keyword evidence="11" id="KW-0238">DNA-binding</keyword>
<dbReference type="Pfam" id="PF01035">
    <property type="entry name" value="DNA_binding_1"/>
    <property type="match status" value="1"/>
</dbReference>
<dbReference type="Gene3D" id="3.30.160.70">
    <property type="entry name" value="Methylated DNA-protein cysteine methyltransferase domain"/>
    <property type="match status" value="1"/>
</dbReference>
<dbReference type="InterPro" id="IPR009057">
    <property type="entry name" value="Homeodomain-like_sf"/>
</dbReference>
<dbReference type="InterPro" id="IPR008332">
    <property type="entry name" value="MethylG_MeTrfase_N"/>
</dbReference>
<feature type="domain" description="HTH araC/xylS-type" evidence="10">
    <location>
        <begin position="11"/>
        <end position="112"/>
    </location>
</feature>
<gene>
    <name evidence="11" type="primary">ada</name>
    <name evidence="11" type="ORF">HAQ05_12375</name>
</gene>
<evidence type="ECO:0000256" key="6">
    <source>
        <dbReference type="ARBA" id="ARBA00023163"/>
    </source>
</evidence>
<evidence type="ECO:0000256" key="1">
    <source>
        <dbReference type="ARBA" id="ARBA00001286"/>
    </source>
</evidence>
<organism evidence="11 12">
    <name type="scientific">Pseudomonas typographi</name>
    <dbReference type="NCBI Taxonomy" id="2715964"/>
    <lineage>
        <taxon>Bacteria</taxon>
        <taxon>Pseudomonadati</taxon>
        <taxon>Pseudomonadota</taxon>
        <taxon>Gammaproteobacteria</taxon>
        <taxon>Pseudomonadales</taxon>
        <taxon>Pseudomonadaceae</taxon>
        <taxon>Pseudomonas</taxon>
    </lineage>
</organism>